<dbReference type="Proteomes" id="UP000324797">
    <property type="component" value="Unassembled WGS sequence"/>
</dbReference>
<dbReference type="EC" id="5.1.3.13" evidence="3 6"/>
<evidence type="ECO:0000256" key="5">
    <source>
        <dbReference type="PIRSR" id="PIRSR600888-1"/>
    </source>
</evidence>
<dbReference type="GO" id="GO:0000271">
    <property type="term" value="P:polysaccharide biosynthetic process"/>
    <property type="evidence" value="ECO:0007669"/>
    <property type="project" value="TreeGrafter"/>
</dbReference>
<protein>
    <recommendedName>
        <fullName evidence="4 6">dTDP-4-dehydrorhamnose 3,5-epimerase</fullName>
        <ecNumber evidence="3 6">5.1.3.13</ecNumber>
    </recommendedName>
    <alternativeName>
        <fullName evidence="6">Thymidine diphospho-4-keto-rhamnose 3,5-epimerase</fullName>
    </alternativeName>
</protein>
<evidence type="ECO:0000256" key="3">
    <source>
        <dbReference type="ARBA" id="ARBA00012098"/>
    </source>
</evidence>
<keyword evidence="6 7" id="KW-0413">Isomerase</keyword>
<name>A0A5S4YBG6_9BRAD</name>
<evidence type="ECO:0000313" key="8">
    <source>
        <dbReference type="Proteomes" id="UP000324797"/>
    </source>
</evidence>
<dbReference type="GO" id="GO:0019305">
    <property type="term" value="P:dTDP-rhamnose biosynthetic process"/>
    <property type="evidence" value="ECO:0007669"/>
    <property type="project" value="UniProtKB-UniRule"/>
</dbReference>
<dbReference type="AlphaFoldDB" id="A0A5S4YBG6"/>
<dbReference type="GO" id="GO:0008830">
    <property type="term" value="F:dTDP-4-dehydrorhamnose 3,5-epimerase activity"/>
    <property type="evidence" value="ECO:0007669"/>
    <property type="project" value="UniProtKB-UniRule"/>
</dbReference>
<gene>
    <name evidence="7" type="primary">rfbC</name>
    <name evidence="7" type="ORF">FXV83_38585</name>
</gene>
<dbReference type="PANTHER" id="PTHR21047">
    <property type="entry name" value="DTDP-6-DEOXY-D-GLUCOSE-3,5 EPIMERASE"/>
    <property type="match status" value="1"/>
</dbReference>
<dbReference type="InterPro" id="IPR011051">
    <property type="entry name" value="RmlC_Cupin_sf"/>
</dbReference>
<feature type="active site" description="Proton donor" evidence="5">
    <location>
        <position position="132"/>
    </location>
</feature>
<feature type="active site" description="Proton acceptor" evidence="5">
    <location>
        <position position="62"/>
    </location>
</feature>
<comment type="similarity">
    <text evidence="6">Belongs to the dTDP-4-dehydrorhamnose 3,5-epimerase family.</text>
</comment>
<dbReference type="PANTHER" id="PTHR21047:SF2">
    <property type="entry name" value="THYMIDINE DIPHOSPHO-4-KETO-RHAMNOSE 3,5-EPIMERASE"/>
    <property type="match status" value="1"/>
</dbReference>
<dbReference type="SUPFAM" id="SSF51182">
    <property type="entry name" value="RmlC-like cupins"/>
    <property type="match status" value="1"/>
</dbReference>
<accession>A0A5S4YBG6</accession>
<evidence type="ECO:0000313" key="7">
    <source>
        <dbReference type="EMBL" id="TYO61363.1"/>
    </source>
</evidence>
<comment type="caution">
    <text evidence="7">The sequence shown here is derived from an EMBL/GenBank/DDBJ whole genome shotgun (WGS) entry which is preliminary data.</text>
</comment>
<dbReference type="Pfam" id="PF00908">
    <property type="entry name" value="dTDP_sugar_isom"/>
    <property type="match status" value="1"/>
</dbReference>
<proteinExistence type="inferred from homology"/>
<keyword evidence="8" id="KW-1185">Reference proteome</keyword>
<dbReference type="RefSeq" id="WP_148745195.1">
    <property type="nucleotide sequence ID" value="NZ_VSTH01000185.1"/>
</dbReference>
<evidence type="ECO:0000256" key="2">
    <source>
        <dbReference type="ARBA" id="ARBA00001997"/>
    </source>
</evidence>
<dbReference type="Gene3D" id="2.60.120.10">
    <property type="entry name" value="Jelly Rolls"/>
    <property type="match status" value="1"/>
</dbReference>
<dbReference type="CDD" id="cd00438">
    <property type="entry name" value="cupin_RmlC"/>
    <property type="match status" value="1"/>
</dbReference>
<dbReference type="InterPro" id="IPR014710">
    <property type="entry name" value="RmlC-like_jellyroll"/>
</dbReference>
<comment type="pathway">
    <text evidence="6">Carbohydrate biosynthesis; dTDP-L-rhamnose biosynthesis.</text>
</comment>
<dbReference type="InterPro" id="IPR000888">
    <property type="entry name" value="RmlC-like"/>
</dbReference>
<organism evidence="7 8">
    <name type="scientific">Bradyrhizobium hipponense</name>
    <dbReference type="NCBI Taxonomy" id="2605638"/>
    <lineage>
        <taxon>Bacteria</taxon>
        <taxon>Pseudomonadati</taxon>
        <taxon>Pseudomonadota</taxon>
        <taxon>Alphaproteobacteria</taxon>
        <taxon>Hyphomicrobiales</taxon>
        <taxon>Nitrobacteraceae</taxon>
        <taxon>Bradyrhizobium</taxon>
    </lineage>
</organism>
<evidence type="ECO:0000256" key="6">
    <source>
        <dbReference type="RuleBase" id="RU364069"/>
    </source>
</evidence>
<dbReference type="UniPathway" id="UPA00124"/>
<dbReference type="NCBIfam" id="TIGR01221">
    <property type="entry name" value="rmlC"/>
    <property type="match status" value="1"/>
</dbReference>
<evidence type="ECO:0000256" key="1">
    <source>
        <dbReference type="ARBA" id="ARBA00001298"/>
    </source>
</evidence>
<dbReference type="EMBL" id="VSTH01000185">
    <property type="protein sequence ID" value="TYO61363.1"/>
    <property type="molecule type" value="Genomic_DNA"/>
</dbReference>
<dbReference type="GO" id="GO:0005829">
    <property type="term" value="C:cytosol"/>
    <property type="evidence" value="ECO:0007669"/>
    <property type="project" value="TreeGrafter"/>
</dbReference>
<reference evidence="7 8" key="1">
    <citation type="submission" date="2019-08" db="EMBL/GenBank/DDBJ databases">
        <title>Bradyrhizobium hipponensis sp. nov., a rhizobium isolated from a Lupinus angustifolius root nodule in Tunisia.</title>
        <authorList>
            <person name="Off K."/>
            <person name="Rejili M."/>
            <person name="Mars M."/>
            <person name="Brachmann A."/>
            <person name="Marin M."/>
        </authorList>
    </citation>
    <scope>NUCLEOTIDE SEQUENCE [LARGE SCALE GENOMIC DNA]</scope>
    <source>
        <strain evidence="8">aSej3</strain>
    </source>
</reference>
<comment type="subunit">
    <text evidence="6">Homodimer.</text>
</comment>
<comment type="function">
    <text evidence="2 6">Catalyzes the epimerization of the C3' and C5'positions of dTDP-6-deoxy-D-xylo-4-hexulose, forming dTDP-6-deoxy-L-lyxo-4-hexulose.</text>
</comment>
<sequence>MQFIPTTLRGSYIVQLEPARDNRGFFARTFCMDAFAERGLELQYPQHSISFSARRGTLRGLHFQREPYSEAKLIRCARGAILDVIVDIRRDSPTFRRWQKFELSSANGCQLYVPKGFAHGFQTLCDDVEVSYLISTRNEPEFAAGIRYDDPAFEIDWPLPLTEISERDLRWPRFSE</sequence>
<comment type="catalytic activity">
    <reaction evidence="1 6">
        <text>dTDP-4-dehydro-6-deoxy-alpha-D-glucose = dTDP-4-dehydro-beta-L-rhamnose</text>
        <dbReference type="Rhea" id="RHEA:16969"/>
        <dbReference type="ChEBI" id="CHEBI:57649"/>
        <dbReference type="ChEBI" id="CHEBI:62830"/>
        <dbReference type="EC" id="5.1.3.13"/>
    </reaction>
</comment>
<evidence type="ECO:0000256" key="4">
    <source>
        <dbReference type="ARBA" id="ARBA00019595"/>
    </source>
</evidence>